<feature type="signal peptide" evidence="1">
    <location>
        <begin position="1"/>
        <end position="29"/>
    </location>
</feature>
<dbReference type="AlphaFoldDB" id="A0A3R9H588"/>
<dbReference type="EMBL" id="CP154792">
    <property type="protein sequence ID" value="XAN19167.1"/>
    <property type="molecule type" value="Genomic_DNA"/>
</dbReference>
<dbReference type="PROSITE" id="PS51257">
    <property type="entry name" value="PROKAR_LIPOPROTEIN"/>
    <property type="match status" value="1"/>
</dbReference>
<keyword evidence="1" id="KW-0732">Signal</keyword>
<evidence type="ECO:0000313" key="4">
    <source>
        <dbReference type="Proteomes" id="UP000509782"/>
    </source>
</evidence>
<keyword evidence="5" id="KW-1185">Reference proteome</keyword>
<evidence type="ECO:0000313" key="5">
    <source>
        <dbReference type="Proteomes" id="UP001446337"/>
    </source>
</evidence>
<name>A0A3R9H588_ACHDE</name>
<feature type="chain" id="PRO_5030082775" description="DUF2846 domain-containing protein" evidence="1">
    <location>
        <begin position="30"/>
        <end position="217"/>
    </location>
</feature>
<sequence length="217" mass="23839">MRKSLFTGRTTRLGGAILALAILAGCTTAGQTSRAYSIAEVNPAKGIVVGTIFERAVFIPHGAYFYITSFDDKRIMLESGGGGGKPSIVNKPPQVPKGVGSTFALQLPPGKYRVTRWALDYGRRIKVSEDYKQPVEFDVIAGQVTYVGRFDANRFLEIASIRDNYAEDLPVLKLKHPTLESAEIVNRSMRIQGWWLPDATGKDILQRAGRGETCDQC</sequence>
<reference evidence="3 5" key="2">
    <citation type="submission" date="2024-05" db="EMBL/GenBank/DDBJ databases">
        <title>Achromobacter denitrificans. BP1, complete genome.</title>
        <authorList>
            <person name="Zhang B."/>
        </authorList>
    </citation>
    <scope>NUCLEOTIDE SEQUENCE [LARGE SCALE GENOMIC DNA]</scope>
    <source>
        <strain evidence="3 5">BP1</strain>
    </source>
</reference>
<proteinExistence type="predicted"/>
<evidence type="ECO:0000313" key="2">
    <source>
        <dbReference type="EMBL" id="QKQ46615.1"/>
    </source>
</evidence>
<dbReference type="GeneID" id="92845581"/>
<evidence type="ECO:0008006" key="6">
    <source>
        <dbReference type="Google" id="ProtNLM"/>
    </source>
</evidence>
<dbReference type="STRING" id="32002.BVK87_25950"/>
<evidence type="ECO:0000256" key="1">
    <source>
        <dbReference type="SAM" id="SignalP"/>
    </source>
</evidence>
<dbReference type="Proteomes" id="UP000509782">
    <property type="component" value="Chromosome"/>
</dbReference>
<organism evidence="2 4">
    <name type="scientific">Achromobacter denitrificans</name>
    <name type="common">Alcaligenes denitrificans</name>
    <dbReference type="NCBI Taxonomy" id="32002"/>
    <lineage>
        <taxon>Bacteria</taxon>
        <taxon>Pseudomonadati</taxon>
        <taxon>Pseudomonadota</taxon>
        <taxon>Betaproteobacteria</taxon>
        <taxon>Burkholderiales</taxon>
        <taxon>Alcaligenaceae</taxon>
        <taxon>Achromobacter</taxon>
    </lineage>
</organism>
<protein>
    <recommendedName>
        <fullName evidence="6">DUF2846 domain-containing protein</fullName>
    </recommendedName>
</protein>
<reference evidence="2 4" key="1">
    <citation type="submission" date="2020-05" db="EMBL/GenBank/DDBJ databases">
        <title>FDA dAtabase for Regulatory Grade micrObial Sequences (FDA-ARGOS): Supporting development and validation of Infectious Disease Dx tests.</title>
        <authorList>
            <person name="Sproer C."/>
            <person name="Gronow S."/>
            <person name="Severitt S."/>
            <person name="Schroder I."/>
            <person name="Tallon L."/>
            <person name="Sadzewicz L."/>
            <person name="Zhao X."/>
            <person name="Vavikolanu K."/>
            <person name="Mehta A."/>
            <person name="Aluvathingal J."/>
            <person name="Nadendla S."/>
            <person name="Myers T."/>
            <person name="Yan Y."/>
            <person name="Sichtig H."/>
        </authorList>
    </citation>
    <scope>NUCLEOTIDE SEQUENCE [LARGE SCALE GENOMIC DNA]</scope>
    <source>
        <strain evidence="2 4">FDAARGOS_787</strain>
    </source>
</reference>
<gene>
    <name evidence="3" type="ORF">AAIK43_14300</name>
    <name evidence="2" type="ORF">FOC81_07880</name>
</gene>
<dbReference type="Proteomes" id="UP001446337">
    <property type="component" value="Chromosome"/>
</dbReference>
<dbReference type="RefSeq" id="WP_062685007.1">
    <property type="nucleotide sequence ID" value="NZ_BLWG01000712.1"/>
</dbReference>
<evidence type="ECO:0000313" key="3">
    <source>
        <dbReference type="EMBL" id="XAN19167.1"/>
    </source>
</evidence>
<dbReference type="EMBL" id="CP054569">
    <property type="protein sequence ID" value="QKQ46615.1"/>
    <property type="molecule type" value="Genomic_DNA"/>
</dbReference>
<accession>A0A3R9H588</accession>
<dbReference type="OrthoDB" id="8701817at2"/>